<evidence type="ECO:0000256" key="1">
    <source>
        <dbReference type="SAM" id="MobiDB-lite"/>
    </source>
</evidence>
<evidence type="ECO:0000256" key="2">
    <source>
        <dbReference type="SAM" id="Phobius"/>
    </source>
</evidence>
<protein>
    <submittedName>
        <fullName evidence="3">Uncharacterized protein</fullName>
    </submittedName>
</protein>
<dbReference type="STRING" id="641238.SAMN04490244_105181"/>
<dbReference type="Proteomes" id="UP000198885">
    <property type="component" value="Unassembled WGS sequence"/>
</dbReference>
<organism evidence="3 4">
    <name type="scientific">Tranquillimonas rosea</name>
    <dbReference type="NCBI Taxonomy" id="641238"/>
    <lineage>
        <taxon>Bacteria</taxon>
        <taxon>Pseudomonadati</taxon>
        <taxon>Pseudomonadota</taxon>
        <taxon>Alphaproteobacteria</taxon>
        <taxon>Rhodobacterales</taxon>
        <taxon>Roseobacteraceae</taxon>
        <taxon>Tranquillimonas</taxon>
    </lineage>
</organism>
<dbReference type="EMBL" id="FOGU01000005">
    <property type="protein sequence ID" value="SES06938.1"/>
    <property type="molecule type" value="Genomic_DNA"/>
</dbReference>
<proteinExistence type="predicted"/>
<evidence type="ECO:0000313" key="4">
    <source>
        <dbReference type="Proteomes" id="UP000198885"/>
    </source>
</evidence>
<name>A0A1H9UCF0_9RHOB</name>
<accession>A0A1H9UCF0</accession>
<sequence length="160" mass="16765">MALIADILMIAGALGVGFYCFVLSRRLSRFTNLEKGMGGAIAVLSAQVDNLTRSLEAAQAAASGSGESLKELTVRAEDLARRLELQVAALHDLDPDAVATSESDPAQPVPEPEQTESTMPLAASEDVGDLDRTDDAGAAPGQVLRSIFSTQRRPQQEAGG</sequence>
<feature type="region of interest" description="Disordered" evidence="1">
    <location>
        <begin position="94"/>
        <end position="160"/>
    </location>
</feature>
<keyword evidence="2" id="KW-0472">Membrane</keyword>
<reference evidence="3 4" key="1">
    <citation type="submission" date="2016-10" db="EMBL/GenBank/DDBJ databases">
        <authorList>
            <person name="de Groot N.N."/>
        </authorList>
    </citation>
    <scope>NUCLEOTIDE SEQUENCE [LARGE SCALE GENOMIC DNA]</scope>
    <source>
        <strain evidence="3 4">DSM 23042</strain>
    </source>
</reference>
<keyword evidence="2" id="KW-1133">Transmembrane helix</keyword>
<dbReference type="RefSeq" id="WP_328586849.1">
    <property type="nucleotide sequence ID" value="NZ_FOGU01000005.1"/>
</dbReference>
<evidence type="ECO:0000313" key="3">
    <source>
        <dbReference type="EMBL" id="SES06938.1"/>
    </source>
</evidence>
<keyword evidence="2" id="KW-0812">Transmembrane</keyword>
<gene>
    <name evidence="3" type="ORF">SAMN04490244_105181</name>
</gene>
<dbReference type="AlphaFoldDB" id="A0A1H9UCF0"/>
<feature type="transmembrane region" description="Helical" evidence="2">
    <location>
        <begin position="6"/>
        <end position="24"/>
    </location>
</feature>
<keyword evidence="4" id="KW-1185">Reference proteome</keyword>